<keyword evidence="2" id="KW-0808">Transferase</keyword>
<protein>
    <submittedName>
        <fullName evidence="2">Sugar kinase</fullName>
    </submittedName>
</protein>
<comment type="similarity">
    <text evidence="1">Belongs to the ROK (NagC/XylR) family.</text>
</comment>
<dbReference type="Proteomes" id="UP000228680">
    <property type="component" value="Unassembled WGS sequence"/>
</dbReference>
<accession>A0A2M9EXB8</accession>
<dbReference type="GO" id="GO:0016301">
    <property type="term" value="F:kinase activity"/>
    <property type="evidence" value="ECO:0007669"/>
    <property type="project" value="UniProtKB-KW"/>
</dbReference>
<dbReference type="Gene3D" id="3.30.420.40">
    <property type="match status" value="2"/>
</dbReference>
<keyword evidence="3" id="KW-1185">Reference proteome</keyword>
<sequence length="305" mass="32389">MTQVLGVDIGGTKIRFGVVTTTGEVLADWTIPTQIPLYPYLEQNVKHALSDHPGVQAIGIGTRGMVEPGTGKIVFEMQLEGWEGTPVKEWLEGATGLPVAVNNDANVAALAEAILGAGQGERNVVAVTVGTGLGGGLIFDGKIMDGKHGGGGEIGHMLLYPHGVPCGCGRRGCAEQYVSGSAIHRLIQEYQVVHEDGSFVTPREVFPLALQGHKQAQQVRARFIQDLALTISSLQAILDMDVVVVGGGVIDSAEAWWDQLLEELEPLLLKPLNLKRAEFGNEAGMLGAAMLVRDVSAVREKGRMA</sequence>
<dbReference type="InterPro" id="IPR043129">
    <property type="entry name" value="ATPase_NBD"/>
</dbReference>
<dbReference type="InterPro" id="IPR049874">
    <property type="entry name" value="ROK_cs"/>
</dbReference>
<dbReference type="RefSeq" id="WP_100354263.1">
    <property type="nucleotide sequence ID" value="NZ_PCGR01000004.1"/>
</dbReference>
<evidence type="ECO:0000313" key="3">
    <source>
        <dbReference type="Proteomes" id="UP000228680"/>
    </source>
</evidence>
<organism evidence="2 3">
    <name type="scientific">Chryseomicrobium excrementi</name>
    <dbReference type="NCBI Taxonomy" id="2041346"/>
    <lineage>
        <taxon>Bacteria</taxon>
        <taxon>Bacillati</taxon>
        <taxon>Bacillota</taxon>
        <taxon>Bacilli</taxon>
        <taxon>Bacillales</taxon>
        <taxon>Caryophanaceae</taxon>
        <taxon>Chryseomicrobium</taxon>
    </lineage>
</organism>
<keyword evidence="2" id="KW-0418">Kinase</keyword>
<evidence type="ECO:0000256" key="1">
    <source>
        <dbReference type="ARBA" id="ARBA00006479"/>
    </source>
</evidence>
<gene>
    <name evidence="2" type="ORF">CQS04_11510</name>
</gene>
<dbReference type="InterPro" id="IPR000600">
    <property type="entry name" value="ROK"/>
</dbReference>
<evidence type="ECO:0000313" key="2">
    <source>
        <dbReference type="EMBL" id="PJK15857.1"/>
    </source>
</evidence>
<reference evidence="2 3" key="1">
    <citation type="submission" date="2017-10" db="EMBL/GenBank/DDBJ databases">
        <title>Draft genome of Chryseomicrobium casticus sp. nov.</title>
        <authorList>
            <person name="Chakraborty R."/>
            <person name="Saha T."/>
        </authorList>
    </citation>
    <scope>NUCLEOTIDE SEQUENCE [LARGE SCALE GENOMIC DNA]</scope>
    <source>
        <strain evidence="2 3">ET03</strain>
    </source>
</reference>
<proteinExistence type="inferred from homology"/>
<dbReference type="PANTHER" id="PTHR18964">
    <property type="entry name" value="ROK (REPRESSOR, ORF, KINASE) FAMILY"/>
    <property type="match status" value="1"/>
</dbReference>
<dbReference type="Pfam" id="PF00480">
    <property type="entry name" value="ROK"/>
    <property type="match status" value="1"/>
</dbReference>
<dbReference type="OrthoDB" id="9795247at2"/>
<comment type="caution">
    <text evidence="2">The sequence shown here is derived from an EMBL/GenBank/DDBJ whole genome shotgun (WGS) entry which is preliminary data.</text>
</comment>
<dbReference type="SUPFAM" id="SSF53067">
    <property type="entry name" value="Actin-like ATPase domain"/>
    <property type="match status" value="1"/>
</dbReference>
<dbReference type="PROSITE" id="PS01125">
    <property type="entry name" value="ROK"/>
    <property type="match status" value="1"/>
</dbReference>
<name>A0A2M9EXB8_9BACL</name>
<dbReference type="AlphaFoldDB" id="A0A2M9EXB8"/>
<dbReference type="PANTHER" id="PTHR18964:SF149">
    <property type="entry name" value="BIFUNCTIONAL UDP-N-ACETYLGLUCOSAMINE 2-EPIMERASE_N-ACETYLMANNOSAMINE KINASE"/>
    <property type="match status" value="1"/>
</dbReference>
<dbReference type="EMBL" id="PCGR01000004">
    <property type="protein sequence ID" value="PJK15857.1"/>
    <property type="molecule type" value="Genomic_DNA"/>
</dbReference>